<evidence type="ECO:0000259" key="2">
    <source>
        <dbReference type="Pfam" id="PF00080"/>
    </source>
</evidence>
<keyword evidence="1" id="KW-0862">Zinc</keyword>
<dbReference type="SMR" id="A0A410JA94"/>
<dbReference type="PANTHER" id="PTHR10003">
    <property type="entry name" value="SUPEROXIDE DISMUTASE CU-ZN -RELATED"/>
    <property type="match status" value="1"/>
</dbReference>
<dbReference type="SUPFAM" id="SSF49329">
    <property type="entry name" value="Cu,Zn superoxide dismutase-like"/>
    <property type="match status" value="1"/>
</dbReference>
<accession>A0A410JA94</accession>
<dbReference type="InterPro" id="IPR036423">
    <property type="entry name" value="SOD-like_Cu/Zn_dom_sf"/>
</dbReference>
<keyword evidence="1" id="KW-0186">Copper</keyword>
<keyword evidence="1 3" id="KW-0560">Oxidoreductase</keyword>
<dbReference type="EMBL" id="MH427342">
    <property type="protein sequence ID" value="QAR17769.1"/>
    <property type="molecule type" value="mRNA"/>
</dbReference>
<dbReference type="InterPro" id="IPR001424">
    <property type="entry name" value="SOD_Cu_Zn_dom"/>
</dbReference>
<dbReference type="PROSITE" id="PS00332">
    <property type="entry name" value="SOD_CU_ZN_2"/>
    <property type="match status" value="1"/>
</dbReference>
<feature type="domain" description="Superoxide dismutase copper/zinc binding" evidence="2">
    <location>
        <begin position="21"/>
        <end position="155"/>
    </location>
</feature>
<comment type="cofactor">
    <cofactor evidence="1">
        <name>Zn(2+)</name>
        <dbReference type="ChEBI" id="CHEBI:29105"/>
    </cofactor>
    <text evidence="1">Binds 1 zinc ion per subunit.</text>
</comment>
<dbReference type="CDD" id="cd00305">
    <property type="entry name" value="Cu-Zn_Superoxide_Dismutase"/>
    <property type="match status" value="1"/>
</dbReference>
<dbReference type="AlphaFoldDB" id="A0A410JA94"/>
<keyword evidence="1" id="KW-0479">Metal-binding</keyword>
<comment type="cofactor">
    <cofactor evidence="1">
        <name>Cu cation</name>
        <dbReference type="ChEBI" id="CHEBI:23378"/>
    </cofactor>
    <text evidence="1">Binds 1 copper ion per subunit.</text>
</comment>
<proteinExistence type="evidence at transcript level"/>
<comment type="catalytic activity">
    <reaction evidence="1">
        <text>2 superoxide + 2 H(+) = H2O2 + O2</text>
        <dbReference type="Rhea" id="RHEA:20696"/>
        <dbReference type="ChEBI" id="CHEBI:15378"/>
        <dbReference type="ChEBI" id="CHEBI:15379"/>
        <dbReference type="ChEBI" id="CHEBI:16240"/>
        <dbReference type="ChEBI" id="CHEBI:18421"/>
        <dbReference type="EC" id="1.15.1.1"/>
    </reaction>
</comment>
<comment type="similarity">
    <text evidence="1">Belongs to the Cu-Zn superoxide dismutase family.</text>
</comment>
<evidence type="ECO:0000313" key="3">
    <source>
        <dbReference type="EMBL" id="QAR17769.1"/>
    </source>
</evidence>
<dbReference type="EC" id="1.15.1.1" evidence="1"/>
<dbReference type="InterPro" id="IPR018152">
    <property type="entry name" value="SOD_Cu/Zn_BS"/>
</dbReference>
<dbReference type="GO" id="GO:0005507">
    <property type="term" value="F:copper ion binding"/>
    <property type="evidence" value="ECO:0007669"/>
    <property type="project" value="InterPro"/>
</dbReference>
<comment type="function">
    <text evidence="1">Destroys radicals which are normally produced within the cells and which are toxic to biological systems.</text>
</comment>
<evidence type="ECO:0000256" key="1">
    <source>
        <dbReference type="RuleBase" id="RU000393"/>
    </source>
</evidence>
<reference evidence="3" key="1">
    <citation type="journal article" date="2019" name="Sci. Rep.">
        <title>Identification and Molecular Characterization of Superoxide Dismutases Isolated From A Scuticociliate Parasite: Physiological Role in Oxidative Stress.</title>
        <authorList>
            <person name="Folgueira I."/>
            <person name="Lamas J."/>
            <person name="de Felipe A.P."/>
            <person name="Sueiro R.A."/>
            <person name="Leiro J.M."/>
        </authorList>
    </citation>
    <scope>NUCLEOTIDE SEQUENCE</scope>
    <source>
        <strain evidence="3">I1</strain>
    </source>
</reference>
<dbReference type="PRINTS" id="PR00068">
    <property type="entry name" value="CUZNDISMTASE"/>
</dbReference>
<protein>
    <recommendedName>
        <fullName evidence="1">Superoxide dismutase [Cu-Zn]</fullName>
        <ecNumber evidence="1">1.15.1.1</ecNumber>
    </recommendedName>
</protein>
<dbReference type="GO" id="GO:0004784">
    <property type="term" value="F:superoxide dismutase activity"/>
    <property type="evidence" value="ECO:0007669"/>
    <property type="project" value="UniProtKB-EC"/>
</dbReference>
<sequence length="163" mass="17173">MVEAKVTYAICILREDGGSGVNGLVKLRQEEGQQVELKAEIKGLSAGLHGFHIHQFGNLTEGCKTAGPHYNPEGVVHGGPETQVRHVGDLGNILSQGNGQDVHVMKDRLVNILDVLGRSFVVHAGEDDLGQGVGDKADESKKTGNAGARLACGVIGISGPFDW</sequence>
<gene>
    <name evidence="3" type="primary">sod1</name>
</gene>
<organism evidence="3">
    <name type="scientific">Philasterides dicentrarchi</name>
    <dbReference type="NCBI Taxonomy" id="282688"/>
    <lineage>
        <taxon>Eukaryota</taxon>
        <taxon>Sar</taxon>
        <taxon>Alveolata</taxon>
        <taxon>Ciliophora</taxon>
        <taxon>Intramacronucleata</taxon>
        <taxon>Oligohymenophorea</taxon>
        <taxon>Scuticociliatia</taxon>
        <taxon>Philasterida</taxon>
        <taxon>Philasteridae</taxon>
        <taxon>Philasterides</taxon>
    </lineage>
</organism>
<dbReference type="InterPro" id="IPR024134">
    <property type="entry name" value="SOD_Cu/Zn_/chaperone"/>
</dbReference>
<dbReference type="Gene3D" id="2.60.40.200">
    <property type="entry name" value="Superoxide dismutase, copper/zinc binding domain"/>
    <property type="match status" value="1"/>
</dbReference>
<dbReference type="Pfam" id="PF00080">
    <property type="entry name" value="Sod_Cu"/>
    <property type="match status" value="1"/>
</dbReference>
<name>A0A410JA94_9CILI</name>
<dbReference type="EMBL" id="MN516531">
    <property type="protein sequence ID" value="QKV26155.1"/>
    <property type="molecule type" value="Genomic_DNA"/>
</dbReference>